<accession>A0A1G4HZS2</accession>
<dbReference type="RefSeq" id="XP_067076529.1">
    <property type="nucleotide sequence ID" value="XM_067220428.1"/>
</dbReference>
<proteinExistence type="predicted"/>
<evidence type="ECO:0000313" key="1">
    <source>
        <dbReference type="EMBL" id="SCU64833.1"/>
    </source>
</evidence>
<dbReference type="GeneID" id="92380341"/>
<comment type="caution">
    <text evidence="1">The sequence shown here is derived from an EMBL/GenBank/DDBJ whole genome shotgun (WGS) entry which is preliminary data.</text>
</comment>
<sequence length="264" mass="29203">MAAVPSAHVVVKRGREEGTEQCGQYSAYFRCGEWSSLVTLYRPITTEMIEEKLFRGVDFFFSPHISDVVGSRLVLTICESGTPCDKLFKDRPWKPCSVHGPFRCSCHALEHVARQVIQLQRELLWFQGKLEVFDTEEAQHPDTPFFQVDVAGGSVSLVLCGLPFPERRFGPFPLFSVDSRYSIGKAIAAASINAETTEHAVHKCVLCSISAESRCCICRCIVCAECGSVCDCCMREACRACVVTDIGPQQCECALCIACHNWAG</sequence>
<dbReference type="EMBL" id="CZPT02000167">
    <property type="protein sequence ID" value="SCU64833.1"/>
    <property type="molecule type" value="Genomic_DNA"/>
</dbReference>
<dbReference type="AlphaFoldDB" id="A0A1G4HZS2"/>
<keyword evidence="2" id="KW-1185">Reference proteome</keyword>
<reference evidence="1" key="1">
    <citation type="submission" date="2016-09" db="EMBL/GenBank/DDBJ databases">
        <authorList>
            <person name="Hebert L."/>
            <person name="Moumen B."/>
        </authorList>
    </citation>
    <scope>NUCLEOTIDE SEQUENCE [LARGE SCALE GENOMIC DNA]</scope>
    <source>
        <strain evidence="1">OVI</strain>
    </source>
</reference>
<protein>
    <submittedName>
        <fullName evidence="1">Uncharacterized protein</fullName>
    </submittedName>
</protein>
<dbReference type="VEuPathDB" id="TriTrypDB:TEOVI_000640700"/>
<dbReference type="Proteomes" id="UP000195570">
    <property type="component" value="Unassembled WGS sequence"/>
</dbReference>
<evidence type="ECO:0000313" key="2">
    <source>
        <dbReference type="Proteomes" id="UP000195570"/>
    </source>
</evidence>
<name>A0A1G4HZS2_TRYEQ</name>
<gene>
    <name evidence="1" type="ORF">TEOVI_000640700</name>
</gene>
<organism evidence="1 2">
    <name type="scientific">Trypanosoma equiperdum</name>
    <dbReference type="NCBI Taxonomy" id="5694"/>
    <lineage>
        <taxon>Eukaryota</taxon>
        <taxon>Discoba</taxon>
        <taxon>Euglenozoa</taxon>
        <taxon>Kinetoplastea</taxon>
        <taxon>Metakinetoplastina</taxon>
        <taxon>Trypanosomatida</taxon>
        <taxon>Trypanosomatidae</taxon>
        <taxon>Trypanosoma</taxon>
    </lineage>
</organism>